<dbReference type="EMBL" id="JACCCC010000001">
    <property type="protein sequence ID" value="NYE48861.1"/>
    <property type="molecule type" value="Genomic_DNA"/>
</dbReference>
<evidence type="ECO:0000259" key="5">
    <source>
        <dbReference type="Pfam" id="PF13304"/>
    </source>
</evidence>
<dbReference type="Gene3D" id="3.40.50.300">
    <property type="entry name" value="P-loop containing nucleotide triphosphate hydrolases"/>
    <property type="match status" value="1"/>
</dbReference>
<dbReference type="Proteomes" id="UP000589036">
    <property type="component" value="Unassembled WGS sequence"/>
</dbReference>
<protein>
    <recommendedName>
        <fullName evidence="3">Nuclease SbcCD subunit C</fullName>
    </recommendedName>
</protein>
<evidence type="ECO:0000313" key="7">
    <source>
        <dbReference type="Proteomes" id="UP000589036"/>
    </source>
</evidence>
<dbReference type="PANTHER" id="PTHR32114">
    <property type="entry name" value="ABC TRANSPORTER ABCH.3"/>
    <property type="match status" value="1"/>
</dbReference>
<accession>A0A852TYI7</accession>
<comment type="caution">
    <text evidence="6">The sequence shown here is derived from an EMBL/GenBank/DDBJ whole genome shotgun (WGS) entry which is preliminary data.</text>
</comment>
<dbReference type="InterPro" id="IPR027417">
    <property type="entry name" value="P-loop_NTPase"/>
</dbReference>
<feature type="coiled-coil region" evidence="4">
    <location>
        <begin position="88"/>
        <end position="115"/>
    </location>
</feature>
<reference evidence="6 7" key="1">
    <citation type="submission" date="2020-07" db="EMBL/GenBank/DDBJ databases">
        <title>Sequencing the genomes of 1000 actinobacteria strains.</title>
        <authorList>
            <person name="Klenk H.-P."/>
        </authorList>
    </citation>
    <scope>NUCLEOTIDE SEQUENCE [LARGE SCALE GENOMIC DNA]</scope>
    <source>
        <strain evidence="6 7">CXB654</strain>
    </source>
</reference>
<evidence type="ECO:0000256" key="4">
    <source>
        <dbReference type="SAM" id="Coils"/>
    </source>
</evidence>
<dbReference type="PANTHER" id="PTHR32114:SF2">
    <property type="entry name" value="ABC TRANSPORTER ABCH.3"/>
    <property type="match status" value="1"/>
</dbReference>
<evidence type="ECO:0000313" key="6">
    <source>
        <dbReference type="EMBL" id="NYE48861.1"/>
    </source>
</evidence>
<keyword evidence="7" id="KW-1185">Reference proteome</keyword>
<comment type="similarity">
    <text evidence="1">Belongs to the SMC family. SbcC subfamily.</text>
</comment>
<sequence>MLRRLSELSGPAPEAVAAAVERLRAAVRAVAGVRDSSGETARQRADLLERALSYHRRHPDELACPVCGSADRLDAVWAEQTVEQVALLREESRQAHEARRELDAAAQAARGLVENPPAWLPAELSAVWRKWAACRSLADPSDLALAVELNGIELAEACRKAREDAAAELAALDGGWFDAATRLAAWLSRADEAEAGRAELTDAKAARKWLRAAHDDLRDDRMRPLAEMSQLYWSLLRRQSSVALGSVQLAGATNQRRVVLDVAVDDIEAPALGVMSQGELHSLALSLFLPRAASPESPFKFLVIDDPVQSMDPAKVDGLAKVLDTIAETRQIVVFTHDTRLADSIRYQRLPATILEVTRKERSRVHVSTATDPVEQALHESGELVRDRGVTTEVISLVLPGLCRNALEAAFLEPVWRRLLRDGHEHAKINEKLGKARKLTALAALALYGDPCRAPEVLPYLRRTYGGWAAELVVDCNKGAHESVEIPDPEVFLRNTRRLAKEVRGL</sequence>
<name>A0A852TYI7_9ACTN</name>
<dbReference type="RefSeq" id="WP_179644619.1">
    <property type="nucleotide sequence ID" value="NZ_BAAAYY010000010.1"/>
</dbReference>
<dbReference type="SUPFAM" id="SSF52540">
    <property type="entry name" value="P-loop containing nucleoside triphosphate hydrolases"/>
    <property type="match status" value="1"/>
</dbReference>
<keyword evidence="4" id="KW-0175">Coiled coil</keyword>
<evidence type="ECO:0000256" key="1">
    <source>
        <dbReference type="ARBA" id="ARBA00006930"/>
    </source>
</evidence>
<gene>
    <name evidence="6" type="ORF">HDA32_003981</name>
</gene>
<comment type="subunit">
    <text evidence="2">Heterodimer of SbcC and SbcD.</text>
</comment>
<proteinExistence type="inferred from homology"/>
<dbReference type="InterPro" id="IPR003959">
    <property type="entry name" value="ATPase_AAA_core"/>
</dbReference>
<dbReference type="Pfam" id="PF13304">
    <property type="entry name" value="AAA_21"/>
    <property type="match status" value="1"/>
</dbReference>
<evidence type="ECO:0000256" key="2">
    <source>
        <dbReference type="ARBA" id="ARBA00011322"/>
    </source>
</evidence>
<evidence type="ECO:0000256" key="3">
    <source>
        <dbReference type="ARBA" id="ARBA00013368"/>
    </source>
</evidence>
<dbReference type="AlphaFoldDB" id="A0A852TYI7"/>
<organism evidence="6 7">
    <name type="scientific">Spinactinospora alkalitolerans</name>
    <dbReference type="NCBI Taxonomy" id="687207"/>
    <lineage>
        <taxon>Bacteria</taxon>
        <taxon>Bacillati</taxon>
        <taxon>Actinomycetota</taxon>
        <taxon>Actinomycetes</taxon>
        <taxon>Streptosporangiales</taxon>
        <taxon>Nocardiopsidaceae</taxon>
        <taxon>Spinactinospora</taxon>
    </lineage>
</organism>
<feature type="domain" description="ATPase AAA-type core" evidence="5">
    <location>
        <begin position="272"/>
        <end position="342"/>
    </location>
</feature>